<protein>
    <submittedName>
        <fullName evidence="1">Uncharacterized protein</fullName>
    </submittedName>
</protein>
<dbReference type="EMBL" id="RSDZ01000057">
    <property type="protein sequence ID" value="RXG45756.1"/>
    <property type="molecule type" value="Genomic_DNA"/>
</dbReference>
<sequence>MRLQSPHSALALGIQDSHAHSTCLPTYLGRHLAEMVFLLLAMRPIPGAAHRDLDFGKVNLLSVPATHKWASPHAEPSAHGSEMFLVNS</sequence>
<comment type="caution">
    <text evidence="1">The sequence shown here is derived from an EMBL/GenBank/DDBJ whole genome shotgun (WGS) entry which is preliminary data.</text>
</comment>
<organism evidence="1 2">
    <name type="scientific">Verticillium dahliae</name>
    <name type="common">Verticillium wilt</name>
    <dbReference type="NCBI Taxonomy" id="27337"/>
    <lineage>
        <taxon>Eukaryota</taxon>
        <taxon>Fungi</taxon>
        <taxon>Dikarya</taxon>
        <taxon>Ascomycota</taxon>
        <taxon>Pezizomycotina</taxon>
        <taxon>Sordariomycetes</taxon>
        <taxon>Hypocreomycetidae</taxon>
        <taxon>Glomerellales</taxon>
        <taxon>Plectosphaerellaceae</taxon>
        <taxon>Verticillium</taxon>
    </lineage>
</organism>
<reference evidence="1 2" key="1">
    <citation type="submission" date="2018-12" db="EMBL/GenBank/DDBJ databases">
        <title>Genome of Verticillium dahliae isolate Getta Getta.</title>
        <authorList>
            <person name="Gardiner D.M."/>
        </authorList>
    </citation>
    <scope>NUCLEOTIDE SEQUENCE [LARGE SCALE GENOMIC DNA]</scope>
    <source>
        <strain evidence="1 2">Getta Getta</strain>
    </source>
</reference>
<dbReference type="Proteomes" id="UP000288725">
    <property type="component" value="Chromosome 2"/>
</dbReference>
<dbReference type="AlphaFoldDB" id="A0A444RX85"/>
<accession>A0A444RX85</accession>
<gene>
    <name evidence="1" type="ORF">VDGE_30435</name>
</gene>
<name>A0A444RX85_VERDA</name>
<evidence type="ECO:0000313" key="2">
    <source>
        <dbReference type="Proteomes" id="UP000288725"/>
    </source>
</evidence>
<proteinExistence type="predicted"/>
<evidence type="ECO:0000313" key="1">
    <source>
        <dbReference type="EMBL" id="RXG45756.1"/>
    </source>
</evidence>